<keyword evidence="1" id="KW-1133">Transmembrane helix</keyword>
<dbReference type="AlphaFoldDB" id="A0A1M4UCZ6"/>
<evidence type="ECO:0000313" key="3">
    <source>
        <dbReference type="Proteomes" id="UP000184485"/>
    </source>
</evidence>
<keyword evidence="1" id="KW-0472">Membrane</keyword>
<keyword evidence="1" id="KW-0812">Transmembrane</keyword>
<dbReference type="Proteomes" id="UP000184485">
    <property type="component" value="Unassembled WGS sequence"/>
</dbReference>
<accession>A0A1M4UCZ6</accession>
<name>A0A1M4UCZ6_9HYPH</name>
<dbReference type="EMBL" id="FQUP01000001">
    <property type="protein sequence ID" value="SHE54731.1"/>
    <property type="molecule type" value="Genomic_DNA"/>
</dbReference>
<protein>
    <submittedName>
        <fullName evidence="2">Uncharacterized protein</fullName>
    </submittedName>
</protein>
<feature type="transmembrane region" description="Helical" evidence="1">
    <location>
        <begin position="73"/>
        <end position="90"/>
    </location>
</feature>
<gene>
    <name evidence="2" type="ORF">SAMN02745157_0412</name>
</gene>
<proteinExistence type="predicted"/>
<evidence type="ECO:0000313" key="2">
    <source>
        <dbReference type="EMBL" id="SHE54731.1"/>
    </source>
</evidence>
<reference evidence="2 3" key="1">
    <citation type="submission" date="2016-11" db="EMBL/GenBank/DDBJ databases">
        <authorList>
            <person name="Jaros S."/>
            <person name="Januszkiewicz K."/>
            <person name="Wedrychowicz H."/>
        </authorList>
    </citation>
    <scope>NUCLEOTIDE SEQUENCE [LARGE SCALE GENOMIC DNA]</scope>
    <source>
        <strain evidence="2 3">DSM 19436</strain>
    </source>
</reference>
<sequence length="105" mass="11575">MNRYFTNTVLPIVSMIAFEITALVIAIQGFVYLTQGRWISASLGDVLETVGIGPPPAEWMNGSVYDMLWNEPLALTCLVLGLLAATYAGIGRYEDEETKPVFVYP</sequence>
<keyword evidence="3" id="KW-1185">Reference proteome</keyword>
<organism evidence="2 3">
    <name type="scientific">Kaistia soli DSM 19436</name>
    <dbReference type="NCBI Taxonomy" id="1122133"/>
    <lineage>
        <taxon>Bacteria</taxon>
        <taxon>Pseudomonadati</taxon>
        <taxon>Pseudomonadota</taxon>
        <taxon>Alphaproteobacteria</taxon>
        <taxon>Hyphomicrobiales</taxon>
        <taxon>Kaistiaceae</taxon>
        <taxon>Kaistia</taxon>
    </lineage>
</organism>
<evidence type="ECO:0000256" key="1">
    <source>
        <dbReference type="SAM" id="Phobius"/>
    </source>
</evidence>
<dbReference type="STRING" id="1122133.SAMN02745157_0412"/>
<feature type="transmembrane region" description="Helical" evidence="1">
    <location>
        <begin position="12"/>
        <end position="33"/>
    </location>
</feature>